<evidence type="ECO:0000313" key="3">
    <source>
        <dbReference type="EMBL" id="XAH73365.1"/>
    </source>
</evidence>
<name>A0ABZ3EV12_9FIRM</name>
<dbReference type="InterPro" id="IPR036388">
    <property type="entry name" value="WH-like_DNA-bd_sf"/>
</dbReference>
<organism evidence="3 4">
    <name type="scientific">Kineothrix sedimenti</name>
    <dbReference type="NCBI Taxonomy" id="3123317"/>
    <lineage>
        <taxon>Bacteria</taxon>
        <taxon>Bacillati</taxon>
        <taxon>Bacillota</taxon>
        <taxon>Clostridia</taxon>
        <taxon>Lachnospirales</taxon>
        <taxon>Lachnospiraceae</taxon>
        <taxon>Kineothrix</taxon>
    </lineage>
</organism>
<keyword evidence="4" id="KW-1185">Reference proteome</keyword>
<dbReference type="Gene3D" id="1.10.10.10">
    <property type="entry name" value="Winged helix-like DNA-binding domain superfamily/Winged helix DNA-binding domain"/>
    <property type="match status" value="1"/>
</dbReference>
<dbReference type="PROSITE" id="PS50921">
    <property type="entry name" value="ANTAR"/>
    <property type="match status" value="1"/>
</dbReference>
<protein>
    <submittedName>
        <fullName evidence="3">ANTAR domain-containing protein</fullName>
    </submittedName>
</protein>
<sequence length="181" mass="20599">MTSIIVAFPKLEDAKNMKNLLVRNGFSVAAVCTTGSQAIGHADHLNSGIVICSYKLSDMIYSQLHEYLPPGFEMLLMASPHILAGCRNNDIVCLEMPLKIYDMVNTVDMMIQASERRRKHQKSRPKERDEKEEALIGEAKQVLMHRNNMTEEEAHRYIQKCSMDSSTNMTETAQMILFMNE</sequence>
<evidence type="ECO:0000313" key="4">
    <source>
        <dbReference type="Proteomes" id="UP001451571"/>
    </source>
</evidence>
<dbReference type="SUPFAM" id="SSF52172">
    <property type="entry name" value="CheY-like"/>
    <property type="match status" value="1"/>
</dbReference>
<dbReference type="EMBL" id="CP146256">
    <property type="protein sequence ID" value="XAH73365.1"/>
    <property type="molecule type" value="Genomic_DNA"/>
</dbReference>
<dbReference type="InterPro" id="IPR005561">
    <property type="entry name" value="ANTAR"/>
</dbReference>
<dbReference type="Pfam" id="PF03861">
    <property type="entry name" value="ANTAR"/>
    <property type="match status" value="1"/>
</dbReference>
<feature type="region of interest" description="Disordered" evidence="1">
    <location>
        <begin position="114"/>
        <end position="133"/>
    </location>
</feature>
<dbReference type="SMART" id="SM01012">
    <property type="entry name" value="ANTAR"/>
    <property type="match status" value="1"/>
</dbReference>
<feature type="domain" description="ANTAR" evidence="2">
    <location>
        <begin position="116"/>
        <end position="177"/>
    </location>
</feature>
<dbReference type="InterPro" id="IPR011006">
    <property type="entry name" value="CheY-like_superfamily"/>
</dbReference>
<evidence type="ECO:0000256" key="1">
    <source>
        <dbReference type="SAM" id="MobiDB-lite"/>
    </source>
</evidence>
<reference evidence="3 4" key="1">
    <citation type="submission" date="2024-02" db="EMBL/GenBank/DDBJ databases">
        <title>Bacterial strain from lacustrine sediment.</title>
        <authorList>
            <person name="Petit C."/>
            <person name="Fadhlaoui K."/>
        </authorList>
    </citation>
    <scope>NUCLEOTIDE SEQUENCE [LARGE SCALE GENOMIC DNA]</scope>
    <source>
        <strain evidence="3 4">IPX-CK</strain>
    </source>
</reference>
<dbReference type="RefSeq" id="WP_342756973.1">
    <property type="nucleotide sequence ID" value="NZ_CP146256.1"/>
</dbReference>
<proteinExistence type="predicted"/>
<evidence type="ECO:0000259" key="2">
    <source>
        <dbReference type="PROSITE" id="PS50921"/>
    </source>
</evidence>
<feature type="compositionally biased region" description="Basic and acidic residues" evidence="1">
    <location>
        <begin position="124"/>
        <end position="133"/>
    </location>
</feature>
<accession>A0ABZ3EV12</accession>
<gene>
    <name evidence="3" type="ORF">V6984_17940</name>
</gene>
<dbReference type="Proteomes" id="UP001451571">
    <property type="component" value="Chromosome"/>
</dbReference>